<evidence type="ECO:0000256" key="10">
    <source>
        <dbReference type="SAM" id="Phobius"/>
    </source>
</evidence>
<proteinExistence type="inferred from homology"/>
<dbReference type="InterPro" id="IPR001944">
    <property type="entry name" value="Glycoside_Hdrlase_35"/>
</dbReference>
<dbReference type="Pfam" id="PF21467">
    <property type="entry name" value="BetaGal_gal-bd"/>
    <property type="match status" value="1"/>
</dbReference>
<gene>
    <name evidence="12" type="ORF">H4R26_000648</name>
</gene>
<evidence type="ECO:0000313" key="12">
    <source>
        <dbReference type="EMBL" id="KAJ2007628.1"/>
    </source>
</evidence>
<dbReference type="Pfam" id="PF00005">
    <property type="entry name" value="ABC_tran"/>
    <property type="match status" value="1"/>
</dbReference>
<name>A0A9W8BN65_9FUNG</name>
<dbReference type="Gene3D" id="3.20.20.80">
    <property type="entry name" value="Glycosidases"/>
    <property type="match status" value="1"/>
</dbReference>
<keyword evidence="4" id="KW-0732">Signal</keyword>
<dbReference type="InterPro" id="IPR019801">
    <property type="entry name" value="Glyco_hydro_35_CS"/>
</dbReference>
<dbReference type="GO" id="GO:0005524">
    <property type="term" value="F:ATP binding"/>
    <property type="evidence" value="ECO:0007669"/>
    <property type="project" value="InterPro"/>
</dbReference>
<dbReference type="OrthoDB" id="1657402at2759"/>
<dbReference type="CDD" id="cd03250">
    <property type="entry name" value="ABCC_MRP_domain1"/>
    <property type="match status" value="1"/>
</dbReference>
<dbReference type="InterPro" id="IPR027417">
    <property type="entry name" value="P-loop_NTPase"/>
</dbReference>
<accession>A0A9W8BN65</accession>
<dbReference type="InterPro" id="IPR003439">
    <property type="entry name" value="ABC_transporter-like_ATP-bd"/>
</dbReference>
<evidence type="ECO:0000259" key="11">
    <source>
        <dbReference type="PROSITE" id="PS50893"/>
    </source>
</evidence>
<feature type="domain" description="ABC transporter" evidence="11">
    <location>
        <begin position="193"/>
        <end position="515"/>
    </location>
</feature>
<dbReference type="PANTHER" id="PTHR23421">
    <property type="entry name" value="BETA-GALACTOSIDASE RELATED"/>
    <property type="match status" value="1"/>
</dbReference>
<dbReference type="SUPFAM" id="SSF52540">
    <property type="entry name" value="P-loop containing nucleoside triphosphate hydrolases"/>
    <property type="match status" value="2"/>
</dbReference>
<evidence type="ECO:0000256" key="1">
    <source>
        <dbReference type="ARBA" id="ARBA00001412"/>
    </source>
</evidence>
<evidence type="ECO:0000256" key="6">
    <source>
        <dbReference type="ARBA" id="ARBA00023295"/>
    </source>
</evidence>
<keyword evidence="13" id="KW-1185">Reference proteome</keyword>
<evidence type="ECO:0000256" key="3">
    <source>
        <dbReference type="ARBA" id="ARBA00012756"/>
    </source>
</evidence>
<dbReference type="EMBL" id="JANBQF010000021">
    <property type="protein sequence ID" value="KAJ2007628.1"/>
    <property type="molecule type" value="Genomic_DNA"/>
</dbReference>
<dbReference type="Gene3D" id="2.60.120.260">
    <property type="entry name" value="Galactose-binding domain-like"/>
    <property type="match status" value="2"/>
</dbReference>
<evidence type="ECO:0000313" key="13">
    <source>
        <dbReference type="Proteomes" id="UP001150907"/>
    </source>
</evidence>
<comment type="similarity">
    <text evidence="2 8">Belongs to the glycosyl hydrolase 35 family.</text>
</comment>
<dbReference type="SUPFAM" id="SSF49785">
    <property type="entry name" value="Galactose-binding domain-like"/>
    <property type="match status" value="1"/>
</dbReference>
<keyword evidence="10" id="KW-0812">Transmembrane</keyword>
<dbReference type="GO" id="GO:0016887">
    <property type="term" value="F:ATP hydrolysis activity"/>
    <property type="evidence" value="ECO:0007669"/>
    <property type="project" value="InterPro"/>
</dbReference>
<dbReference type="InterPro" id="IPR048913">
    <property type="entry name" value="BetaGal_gal-bd"/>
</dbReference>
<dbReference type="EC" id="3.2.1.23" evidence="3 7"/>
<dbReference type="PROSITE" id="PS00211">
    <property type="entry name" value="ABC_TRANSPORTER_1"/>
    <property type="match status" value="2"/>
</dbReference>
<evidence type="ECO:0000256" key="5">
    <source>
        <dbReference type="ARBA" id="ARBA00022801"/>
    </source>
</evidence>
<dbReference type="GO" id="GO:0005975">
    <property type="term" value="P:carbohydrate metabolic process"/>
    <property type="evidence" value="ECO:0007669"/>
    <property type="project" value="InterPro"/>
</dbReference>
<evidence type="ECO:0000256" key="2">
    <source>
        <dbReference type="ARBA" id="ARBA00009809"/>
    </source>
</evidence>
<dbReference type="InterPro" id="IPR017853">
    <property type="entry name" value="GH"/>
</dbReference>
<comment type="catalytic activity">
    <reaction evidence="1 7">
        <text>Hydrolysis of terminal non-reducing beta-D-galactose residues in beta-D-galactosides.</text>
        <dbReference type="EC" id="3.2.1.23"/>
    </reaction>
</comment>
<sequence>MCKELELTKGTGSVVGRVGYLEQSPWIMNDTMRANILFGRELDEEFYWQVVDACALTQDLEMWPNRDMTMIGERGINISGGQRARLALARIVYSRADIYILDDPLSAVDAHVKRHILDNVLLGSGLLGNKLRIVTTHAESMLPFCNQTVTLSDGNATVRQQVPKEHKYTAPIVPLVSASHSVDVAAPEPDNTKSDSDIGNLPTSAVKSSTQYSFKENALYVAKVCGTFTVGGILLTSLMRPISFYILGSYNISALKRNAQTLGYDNTVVLQCLLINIARAITNRLLNSVEAYLGNAVNDRLDQKVRNLAVNGLAHAPMSFFEQTNRHQTGSDCEDGVMAMPSSDDDDDDDDELEIIDGAGANNASSAHRHNARSGWLQRMYMLISGQRELAASGNNCQRRNNGGLDRKIGGRSINRLSSGQRQLFSLCRLLMRKQGKVLVLDEATADIDSESDLKMQQLIRREFRESTVITIAHRLETIMNSDRIVVMDRGEIVEVGQPQELLKRDGGAFAAGGRADKQVPGEPYTVGYSPRGILIDGRPRLLTVGALHYPRSTPEMWDSQMKKAKIGGLNTIDTYVFWNVHEAVKGQYDFATDRANLPLFLETARRNGLFVMLRIGPYVCAEWNYGGFPQWLRHEPGVVFRTFSEPFMREMRRFLEAVVRETRRFLPEHGGPIVAMQIENEYGNLQGSFGRDGERYARWCGATAQALNVSVPWIMCRQDTEVPHVIPTLNDFYAAQLMDKYRREHPQFPGMWTEMWPAWFQRWGEAAASRPIEDTAYAVAAWFARGGTYVSYYMYAGGTNFGRTASPFTQTSYDYDGFLDEYGLENWPKYLHLQALHRVLLANEDLITASPEPQPRRLTSDGRAQAHVYGEGESYVAFLVNTDERRGARVDFGGLALTLHRWSVTVVGRRGADTRAAVLFRTAHPSAAVRRAQAAPSHFRALAAERHPRPHPRPHVRTLAVPPPQSDAMRVRADRPPEHFSVTDDATDYLWHRTTVAHTCAGGGTLELRDAGDVAYAFINGRPLGMRHGREDRLATFVFDVDPLITHANATEITVLTQTMGVAHNELHMEAYARGLLGPVTLCGRDITHGEWLVMPGLAADARAHDAPPPADSPRWKPEPPRHHARRGFRWHEIEIDAGRLLDSAAVANAYAPLAVDLASMTKGQIWINQHHLGRYWLRRAPEARDYAPCRKCGFGGWYWPDNVCRQKCGELSQRYYHLPLSYLNLTTMTNGSHARNFLYLLEEIDGQPENVRFACRVAPSPFAGDHGGGKSHFPSLWWLSVCIAFALAAAGLVVAAVARRGYRHRID</sequence>
<dbReference type="SUPFAM" id="SSF51445">
    <property type="entry name" value="(Trans)glycosidases"/>
    <property type="match status" value="1"/>
</dbReference>
<comment type="caution">
    <text evidence="12">The sequence shown here is derived from an EMBL/GenBank/DDBJ whole genome shotgun (WGS) entry which is preliminary data.</text>
</comment>
<dbReference type="PRINTS" id="PR00742">
    <property type="entry name" value="GLHYDRLASE35"/>
</dbReference>
<keyword evidence="10" id="KW-1133">Transmembrane helix</keyword>
<keyword evidence="5 7" id="KW-0378">Hydrolase</keyword>
<dbReference type="PROSITE" id="PS01182">
    <property type="entry name" value="GLYCOSYL_HYDROL_F35"/>
    <property type="match status" value="1"/>
</dbReference>
<dbReference type="InterPro" id="IPR031330">
    <property type="entry name" value="Gly_Hdrlase_35_cat"/>
</dbReference>
<protein>
    <recommendedName>
        <fullName evidence="3 7">Beta-galactosidase</fullName>
        <ecNumber evidence="3 7">3.2.1.23</ecNumber>
    </recommendedName>
</protein>
<feature type="region of interest" description="Disordered" evidence="9">
    <location>
        <begin position="1104"/>
        <end position="1124"/>
    </location>
</feature>
<dbReference type="GO" id="GO:0004565">
    <property type="term" value="F:beta-galactosidase activity"/>
    <property type="evidence" value="ECO:0007669"/>
    <property type="project" value="UniProtKB-EC"/>
</dbReference>
<evidence type="ECO:0000256" key="8">
    <source>
        <dbReference type="RuleBase" id="RU003679"/>
    </source>
</evidence>
<keyword evidence="6 7" id="KW-0326">Glycosidase</keyword>
<dbReference type="Pfam" id="PF01301">
    <property type="entry name" value="Glyco_hydro_35"/>
    <property type="match status" value="1"/>
</dbReference>
<dbReference type="PROSITE" id="PS50893">
    <property type="entry name" value="ABC_TRANSPORTER_2"/>
    <property type="match status" value="1"/>
</dbReference>
<feature type="transmembrane region" description="Helical" evidence="10">
    <location>
        <begin position="1278"/>
        <end position="1300"/>
    </location>
</feature>
<evidence type="ECO:0000256" key="4">
    <source>
        <dbReference type="ARBA" id="ARBA00022729"/>
    </source>
</evidence>
<keyword evidence="10" id="KW-0472">Membrane</keyword>
<dbReference type="Proteomes" id="UP001150907">
    <property type="component" value="Unassembled WGS sequence"/>
</dbReference>
<dbReference type="InterPro" id="IPR008979">
    <property type="entry name" value="Galactose-bd-like_sf"/>
</dbReference>
<reference evidence="12" key="1">
    <citation type="submission" date="2022-07" db="EMBL/GenBank/DDBJ databases">
        <title>Phylogenomic reconstructions and comparative analyses of Kickxellomycotina fungi.</title>
        <authorList>
            <person name="Reynolds N.K."/>
            <person name="Stajich J.E."/>
            <person name="Barry K."/>
            <person name="Grigoriev I.V."/>
            <person name="Crous P."/>
            <person name="Smith M.E."/>
        </authorList>
    </citation>
    <scope>NUCLEOTIDE SEQUENCE</scope>
    <source>
        <strain evidence="12">IMI 214461</strain>
    </source>
</reference>
<organism evidence="12 13">
    <name type="scientific">Coemansia thaxteri</name>
    <dbReference type="NCBI Taxonomy" id="2663907"/>
    <lineage>
        <taxon>Eukaryota</taxon>
        <taxon>Fungi</taxon>
        <taxon>Fungi incertae sedis</taxon>
        <taxon>Zoopagomycota</taxon>
        <taxon>Kickxellomycotina</taxon>
        <taxon>Kickxellomycetes</taxon>
        <taxon>Kickxellales</taxon>
        <taxon>Kickxellaceae</taxon>
        <taxon>Coemansia</taxon>
    </lineage>
</organism>
<dbReference type="FunFam" id="3.20.20.80:FF:000006">
    <property type="entry name" value="Beta-galactosidase"/>
    <property type="match status" value="1"/>
</dbReference>
<evidence type="ECO:0000256" key="7">
    <source>
        <dbReference type="RuleBase" id="RU000675"/>
    </source>
</evidence>
<dbReference type="Gene3D" id="3.40.50.300">
    <property type="entry name" value="P-loop containing nucleotide triphosphate hydrolases"/>
    <property type="match status" value="2"/>
</dbReference>
<evidence type="ECO:0000256" key="9">
    <source>
        <dbReference type="SAM" id="MobiDB-lite"/>
    </source>
</evidence>
<feature type="region of interest" description="Disordered" evidence="9">
    <location>
        <begin position="947"/>
        <end position="972"/>
    </location>
</feature>
<dbReference type="InterPro" id="IPR017871">
    <property type="entry name" value="ABC_transporter-like_CS"/>
</dbReference>